<evidence type="ECO:0000313" key="2">
    <source>
        <dbReference type="EMBL" id="ELT88791.1"/>
    </source>
</evidence>
<organism evidence="2">
    <name type="scientific">Capitella teleta</name>
    <name type="common">Polychaete worm</name>
    <dbReference type="NCBI Taxonomy" id="283909"/>
    <lineage>
        <taxon>Eukaryota</taxon>
        <taxon>Metazoa</taxon>
        <taxon>Spiralia</taxon>
        <taxon>Lophotrochozoa</taxon>
        <taxon>Annelida</taxon>
        <taxon>Polychaeta</taxon>
        <taxon>Sedentaria</taxon>
        <taxon>Scolecida</taxon>
        <taxon>Capitellidae</taxon>
        <taxon>Capitella</taxon>
    </lineage>
</organism>
<dbReference type="EnsemblMetazoa" id="CapteT206541">
    <property type="protein sequence ID" value="CapteP206541"/>
    <property type="gene ID" value="CapteG206541"/>
</dbReference>
<dbReference type="HOGENOM" id="CLU_837434_0_0_1"/>
<sequence>MIEKLTDSAVATLFDLPDHLQKTSQPRATATSKRASEPLSVQISSMLNADHLELFFNAVRRFGDWNNNPSVNHFKAAFRALISRVAQENVELVRASLQSPSYASPFHEEDVALDVIENNLSEHFSSESYAILAQNIVTYICSWVVKKILKSTKCDECRFVLCRATAPEPGWSMDHRFCFLHLKNRSELDNLPLLKVQLLVLSRLGNLNVFDSIDFEDHVANTTVDLDNRYFCFININRSPPTAMINATLKLHNVLPVWSFKAERDRSSSSVDQWCGLWIDDYTAASKLPPPQSRDYLSTWLGQTRGLSPCSMASQSASLASLSSLPDDFDEK</sequence>
<reference evidence="4" key="1">
    <citation type="submission" date="2012-12" db="EMBL/GenBank/DDBJ databases">
        <authorList>
            <person name="Hellsten U."/>
            <person name="Grimwood J."/>
            <person name="Chapman J.A."/>
            <person name="Shapiro H."/>
            <person name="Aerts A."/>
            <person name="Otillar R.P."/>
            <person name="Terry A.Y."/>
            <person name="Boore J.L."/>
            <person name="Simakov O."/>
            <person name="Marletaz F."/>
            <person name="Cho S.-J."/>
            <person name="Edsinger-Gonzales E."/>
            <person name="Havlak P."/>
            <person name="Kuo D.-H."/>
            <person name="Larsson T."/>
            <person name="Lv J."/>
            <person name="Arendt D."/>
            <person name="Savage R."/>
            <person name="Osoegawa K."/>
            <person name="de Jong P."/>
            <person name="Lindberg D.R."/>
            <person name="Seaver E.C."/>
            <person name="Weisblat D.A."/>
            <person name="Putnam N.H."/>
            <person name="Grigoriev I.V."/>
            <person name="Rokhsar D.S."/>
        </authorList>
    </citation>
    <scope>NUCLEOTIDE SEQUENCE</scope>
    <source>
        <strain evidence="4">I ESC-2004</strain>
    </source>
</reference>
<gene>
    <name evidence="2" type="ORF">CAPTEDRAFT_206541</name>
</gene>
<dbReference type="AlphaFoldDB" id="R7TCK2"/>
<evidence type="ECO:0000313" key="4">
    <source>
        <dbReference type="Proteomes" id="UP000014760"/>
    </source>
</evidence>
<name>R7TCK2_CAPTE</name>
<keyword evidence="4" id="KW-1185">Reference proteome</keyword>
<dbReference type="InterPro" id="IPR048367">
    <property type="entry name" value="TNP-like_RNaseH_C"/>
</dbReference>
<feature type="domain" description="Transposable element P transposase-like RNase H C-terminal" evidence="1">
    <location>
        <begin position="47"/>
        <end position="79"/>
    </location>
</feature>
<accession>R7TCK2</accession>
<evidence type="ECO:0000313" key="3">
    <source>
        <dbReference type="EnsemblMetazoa" id="CapteP206541"/>
    </source>
</evidence>
<dbReference type="Proteomes" id="UP000014760">
    <property type="component" value="Unassembled WGS sequence"/>
</dbReference>
<dbReference type="PANTHER" id="PTHR47577">
    <property type="entry name" value="THAP DOMAIN-CONTAINING PROTEIN 6"/>
    <property type="match status" value="1"/>
</dbReference>
<dbReference type="EMBL" id="KB311690">
    <property type="protein sequence ID" value="ELT88791.1"/>
    <property type="molecule type" value="Genomic_DNA"/>
</dbReference>
<protein>
    <recommendedName>
        <fullName evidence="1">Transposable element P transposase-like RNase H C-terminal domain-containing protein</fullName>
    </recommendedName>
</protein>
<evidence type="ECO:0000259" key="1">
    <source>
        <dbReference type="Pfam" id="PF21789"/>
    </source>
</evidence>
<reference evidence="2 4" key="2">
    <citation type="journal article" date="2013" name="Nature">
        <title>Insights into bilaterian evolution from three spiralian genomes.</title>
        <authorList>
            <person name="Simakov O."/>
            <person name="Marletaz F."/>
            <person name="Cho S.J."/>
            <person name="Edsinger-Gonzales E."/>
            <person name="Havlak P."/>
            <person name="Hellsten U."/>
            <person name="Kuo D.H."/>
            <person name="Larsson T."/>
            <person name="Lv J."/>
            <person name="Arendt D."/>
            <person name="Savage R."/>
            <person name="Osoegawa K."/>
            <person name="de Jong P."/>
            <person name="Grimwood J."/>
            <person name="Chapman J.A."/>
            <person name="Shapiro H."/>
            <person name="Aerts A."/>
            <person name="Otillar R.P."/>
            <person name="Terry A.Y."/>
            <person name="Boore J.L."/>
            <person name="Grigoriev I.V."/>
            <person name="Lindberg D.R."/>
            <person name="Seaver E.C."/>
            <person name="Weisblat D.A."/>
            <person name="Putnam N.H."/>
            <person name="Rokhsar D.S."/>
        </authorList>
    </citation>
    <scope>NUCLEOTIDE SEQUENCE</scope>
    <source>
        <strain evidence="2 4">I ESC-2004</strain>
    </source>
</reference>
<reference evidence="3" key="3">
    <citation type="submission" date="2015-06" db="UniProtKB">
        <authorList>
            <consortium name="EnsemblMetazoa"/>
        </authorList>
    </citation>
    <scope>IDENTIFICATION</scope>
</reference>
<dbReference type="EMBL" id="AMQN01033217">
    <property type="status" value="NOT_ANNOTATED_CDS"/>
    <property type="molecule type" value="Genomic_DNA"/>
</dbReference>
<dbReference type="OrthoDB" id="7312725at2759"/>
<proteinExistence type="predicted"/>
<dbReference type="Pfam" id="PF21789">
    <property type="entry name" value="TNP-like_RNaseH_C"/>
    <property type="match status" value="1"/>
</dbReference>
<dbReference type="PANTHER" id="PTHR47577:SF2">
    <property type="entry name" value="THAP DOMAIN CONTAINING 9"/>
    <property type="match status" value="1"/>
</dbReference>
<dbReference type="EMBL" id="AMQN01033216">
    <property type="status" value="NOT_ANNOTATED_CDS"/>
    <property type="molecule type" value="Genomic_DNA"/>
</dbReference>